<evidence type="ECO:0000256" key="5">
    <source>
        <dbReference type="SAM" id="MobiDB-lite"/>
    </source>
</evidence>
<evidence type="ECO:0000256" key="2">
    <source>
        <dbReference type="ARBA" id="ARBA00023015"/>
    </source>
</evidence>
<dbReference type="SUPFAM" id="SSF88946">
    <property type="entry name" value="Sigma2 domain of RNA polymerase sigma factors"/>
    <property type="match status" value="1"/>
</dbReference>
<dbReference type="GO" id="GO:0016987">
    <property type="term" value="F:sigma factor activity"/>
    <property type="evidence" value="ECO:0007669"/>
    <property type="project" value="UniProtKB-KW"/>
</dbReference>
<dbReference type="Gene3D" id="1.10.10.10">
    <property type="entry name" value="Winged helix-like DNA-binding domain superfamily/Winged helix DNA-binding domain"/>
    <property type="match status" value="1"/>
</dbReference>
<dbReference type="EMBL" id="WHPC01000097">
    <property type="protein sequence ID" value="MPV38646.1"/>
    <property type="molecule type" value="Genomic_DNA"/>
</dbReference>
<evidence type="ECO:0000256" key="1">
    <source>
        <dbReference type="ARBA" id="ARBA00010641"/>
    </source>
</evidence>
<dbReference type="InterPro" id="IPR039425">
    <property type="entry name" value="RNA_pol_sigma-70-like"/>
</dbReference>
<comment type="caution">
    <text evidence="8">The sequence shown here is derived from an EMBL/GenBank/DDBJ whole genome shotgun (WGS) entry which is preliminary data.</text>
</comment>
<accession>A0A6N7ERB7</accession>
<feature type="region of interest" description="Disordered" evidence="5">
    <location>
        <begin position="1"/>
        <end position="20"/>
    </location>
</feature>
<sequence>MPAGLSWSGRPARRRPAHGSDAVCGRSRCKKCRAPGNVRSDRASSTGWSAVTDEERFARVYAEHRGDLERFVRRRLPPPQVEDAVAETFLVVWRRLDDLPSEARPWLFGIARRVMLTMTRGHGRWQALGVRLAREPEPAPTEIAAEVAGLTDLARAWARLTDGEREVIALTAWDGLTSREAAAVLGCRQGTYSVRLLRARRHLLDLLDRLPAEKSPAARPTVLAERTEAR</sequence>
<keyword evidence="9" id="KW-1185">Reference proteome</keyword>
<keyword evidence="3" id="KW-0731">Sigma factor</keyword>
<name>A0A6N7ERB7_9MICO</name>
<feature type="domain" description="RNA polymerase sigma factor 70 region 4 type 2" evidence="7">
    <location>
        <begin position="153"/>
        <end position="203"/>
    </location>
</feature>
<dbReference type="PANTHER" id="PTHR43133:SF25">
    <property type="entry name" value="RNA POLYMERASE SIGMA FACTOR RFAY-RELATED"/>
    <property type="match status" value="1"/>
</dbReference>
<comment type="similarity">
    <text evidence="1">Belongs to the sigma-70 factor family. ECF subfamily.</text>
</comment>
<reference evidence="8 9" key="1">
    <citation type="submission" date="2019-10" db="EMBL/GenBank/DDBJ databases">
        <title>Georgenia wutianyii sp. nov. and Georgenia yuyongxinii sp. nov. isolated from plateau pika (Ochotona curzoniae) in the Qinghai-Tibet plateau of China.</title>
        <authorList>
            <person name="Tian Z."/>
        </authorList>
    </citation>
    <scope>NUCLEOTIDE SEQUENCE [LARGE SCALE GENOMIC DNA]</scope>
    <source>
        <strain evidence="8 9">JCM 19765</strain>
    </source>
</reference>
<dbReference type="Gene3D" id="1.10.1740.10">
    <property type="match status" value="1"/>
</dbReference>
<feature type="domain" description="RNA polymerase sigma-70 region 2" evidence="6">
    <location>
        <begin position="61"/>
        <end position="124"/>
    </location>
</feature>
<dbReference type="InterPro" id="IPR013249">
    <property type="entry name" value="RNA_pol_sigma70_r4_t2"/>
</dbReference>
<dbReference type="GO" id="GO:0006352">
    <property type="term" value="P:DNA-templated transcription initiation"/>
    <property type="evidence" value="ECO:0007669"/>
    <property type="project" value="InterPro"/>
</dbReference>
<dbReference type="InterPro" id="IPR014284">
    <property type="entry name" value="RNA_pol_sigma-70_dom"/>
</dbReference>
<gene>
    <name evidence="8" type="ORF">GB881_16635</name>
</gene>
<dbReference type="GO" id="GO:0003677">
    <property type="term" value="F:DNA binding"/>
    <property type="evidence" value="ECO:0007669"/>
    <property type="project" value="InterPro"/>
</dbReference>
<dbReference type="InterPro" id="IPR013324">
    <property type="entry name" value="RNA_pol_sigma_r3/r4-like"/>
</dbReference>
<organism evidence="8 9">
    <name type="scientific">Georgenia subflava</name>
    <dbReference type="NCBI Taxonomy" id="1622177"/>
    <lineage>
        <taxon>Bacteria</taxon>
        <taxon>Bacillati</taxon>
        <taxon>Actinomycetota</taxon>
        <taxon>Actinomycetes</taxon>
        <taxon>Micrococcales</taxon>
        <taxon>Bogoriellaceae</taxon>
        <taxon>Georgenia</taxon>
    </lineage>
</organism>
<dbReference type="PANTHER" id="PTHR43133">
    <property type="entry name" value="RNA POLYMERASE ECF-TYPE SIGMA FACTO"/>
    <property type="match status" value="1"/>
</dbReference>
<evidence type="ECO:0000313" key="9">
    <source>
        <dbReference type="Proteomes" id="UP000437709"/>
    </source>
</evidence>
<keyword evidence="4" id="KW-0804">Transcription</keyword>
<keyword evidence="2" id="KW-0805">Transcription regulation</keyword>
<dbReference type="InterPro" id="IPR036388">
    <property type="entry name" value="WH-like_DNA-bd_sf"/>
</dbReference>
<evidence type="ECO:0000256" key="3">
    <source>
        <dbReference type="ARBA" id="ARBA00023082"/>
    </source>
</evidence>
<dbReference type="Pfam" id="PF04542">
    <property type="entry name" value="Sigma70_r2"/>
    <property type="match status" value="1"/>
</dbReference>
<evidence type="ECO:0000259" key="7">
    <source>
        <dbReference type="Pfam" id="PF08281"/>
    </source>
</evidence>
<dbReference type="InterPro" id="IPR007627">
    <property type="entry name" value="RNA_pol_sigma70_r2"/>
</dbReference>
<dbReference type="NCBIfam" id="TIGR02937">
    <property type="entry name" value="sigma70-ECF"/>
    <property type="match status" value="1"/>
</dbReference>
<dbReference type="AlphaFoldDB" id="A0A6N7ERB7"/>
<dbReference type="SUPFAM" id="SSF88659">
    <property type="entry name" value="Sigma3 and sigma4 domains of RNA polymerase sigma factors"/>
    <property type="match status" value="1"/>
</dbReference>
<dbReference type="InterPro" id="IPR013325">
    <property type="entry name" value="RNA_pol_sigma_r2"/>
</dbReference>
<evidence type="ECO:0000313" key="8">
    <source>
        <dbReference type="EMBL" id="MPV38646.1"/>
    </source>
</evidence>
<evidence type="ECO:0000256" key="4">
    <source>
        <dbReference type="ARBA" id="ARBA00023163"/>
    </source>
</evidence>
<dbReference type="Proteomes" id="UP000437709">
    <property type="component" value="Unassembled WGS sequence"/>
</dbReference>
<evidence type="ECO:0000259" key="6">
    <source>
        <dbReference type="Pfam" id="PF04542"/>
    </source>
</evidence>
<protein>
    <submittedName>
        <fullName evidence="8">Sigma-70 family RNA polymerase sigma factor</fullName>
    </submittedName>
</protein>
<dbReference type="Pfam" id="PF08281">
    <property type="entry name" value="Sigma70_r4_2"/>
    <property type="match status" value="1"/>
</dbReference>
<proteinExistence type="inferred from homology"/>